<feature type="signal peptide" evidence="5">
    <location>
        <begin position="1"/>
        <end position="18"/>
    </location>
</feature>
<name>A0A090IU61_9BACI</name>
<keyword evidence="3" id="KW-0378">Hydrolase</keyword>
<evidence type="ECO:0000256" key="4">
    <source>
        <dbReference type="SAM" id="MobiDB-lite"/>
    </source>
</evidence>
<evidence type="ECO:0000256" key="2">
    <source>
        <dbReference type="ARBA" id="ARBA00022759"/>
    </source>
</evidence>
<dbReference type="InterPro" id="IPR035437">
    <property type="entry name" value="SNase_OB-fold_sf"/>
</dbReference>
<feature type="chain" id="PRO_5038500126" evidence="5">
    <location>
        <begin position="19"/>
        <end position="276"/>
    </location>
</feature>
<keyword evidence="1" id="KW-0540">Nuclease</keyword>
<sequence>MKKIILVFLTFFLLAGCAEENTSRDSTTKPDQNSDIGTTAIEEDQQNPSQEAPESAENDSVDNSQVNRFNGNVMNVVDGDTMDIQFENGKEERVRLVLVDTPETKHPTKPVQPFGPEASAFTKEMLAGKNVQVELDVQERDQYGRILAYVYIDGKMFNELLLEKGLARVAVFPPNTRYVDEFYAIQKKAQEAKLGIWSIEDYVTDNGYIIQEETGENQSSTNTNIDCQNPIKGNINSKSEKIYHVPGGQYYDITKAEELFCTEQEAVNAGYRKSQR</sequence>
<dbReference type="AlphaFoldDB" id="A0A090IU61"/>
<keyword evidence="8" id="KW-1185">Reference proteome</keyword>
<keyword evidence="5" id="KW-0732">Signal</keyword>
<evidence type="ECO:0000259" key="6">
    <source>
        <dbReference type="PROSITE" id="PS50830"/>
    </source>
</evidence>
<evidence type="ECO:0000256" key="5">
    <source>
        <dbReference type="SAM" id="SignalP"/>
    </source>
</evidence>
<dbReference type="PROSITE" id="PS51257">
    <property type="entry name" value="PROKAR_LIPOPROTEIN"/>
    <property type="match status" value="1"/>
</dbReference>
<dbReference type="PANTHER" id="PTHR12302">
    <property type="entry name" value="EBNA2 BINDING PROTEIN P100"/>
    <property type="match status" value="1"/>
</dbReference>
<dbReference type="PROSITE" id="PS50830">
    <property type="entry name" value="TNASE_3"/>
    <property type="match status" value="1"/>
</dbReference>
<dbReference type="Pfam" id="PF00565">
    <property type="entry name" value="SNase"/>
    <property type="match status" value="1"/>
</dbReference>
<reference evidence="7 8" key="1">
    <citation type="submission" date="2014-07" db="EMBL/GenBank/DDBJ databases">
        <authorList>
            <person name="Wibberg Daniel"/>
        </authorList>
    </citation>
    <scope>NUCLEOTIDE SEQUENCE [LARGE SCALE GENOMIC DNA]</scope>
</reference>
<dbReference type="Gene3D" id="2.40.50.90">
    <property type="match status" value="1"/>
</dbReference>
<dbReference type="Proteomes" id="UP000040576">
    <property type="component" value="Unassembled WGS sequence"/>
</dbReference>
<dbReference type="SUPFAM" id="SSF50199">
    <property type="entry name" value="Staphylococcal nuclease"/>
    <property type="match status" value="1"/>
</dbReference>
<accession>A0A090IU61</accession>
<feature type="domain" description="TNase-like" evidence="6">
    <location>
        <begin position="67"/>
        <end position="199"/>
    </location>
</feature>
<dbReference type="GO" id="GO:0003676">
    <property type="term" value="F:nucleic acid binding"/>
    <property type="evidence" value="ECO:0007669"/>
    <property type="project" value="InterPro"/>
</dbReference>
<proteinExistence type="predicted"/>
<dbReference type="CDD" id="cd00175">
    <property type="entry name" value="SNc"/>
    <property type="match status" value="1"/>
</dbReference>
<dbReference type="GO" id="GO:0016787">
    <property type="term" value="F:hydrolase activity"/>
    <property type="evidence" value="ECO:0007669"/>
    <property type="project" value="UniProtKB-KW"/>
</dbReference>
<keyword evidence="2" id="KW-0255">Endonuclease</keyword>
<dbReference type="GO" id="GO:0004519">
    <property type="term" value="F:endonuclease activity"/>
    <property type="evidence" value="ECO:0007669"/>
    <property type="project" value="UniProtKB-KW"/>
</dbReference>
<dbReference type="RefSeq" id="WP_051989047.1">
    <property type="nucleotide sequence ID" value="NZ_CCRF01000044.1"/>
</dbReference>
<evidence type="ECO:0000256" key="3">
    <source>
        <dbReference type="ARBA" id="ARBA00022801"/>
    </source>
</evidence>
<dbReference type="PROSITE" id="PS01123">
    <property type="entry name" value="TNASE_1"/>
    <property type="match status" value="1"/>
</dbReference>
<organism evidence="7 8">
    <name type="scientific">Caldibacillus thermoamylovorans</name>
    <dbReference type="NCBI Taxonomy" id="35841"/>
    <lineage>
        <taxon>Bacteria</taxon>
        <taxon>Bacillati</taxon>
        <taxon>Bacillota</taxon>
        <taxon>Bacilli</taxon>
        <taxon>Bacillales</taxon>
        <taxon>Bacillaceae</taxon>
        <taxon>Caldibacillus</taxon>
    </lineage>
</organism>
<feature type="region of interest" description="Disordered" evidence="4">
    <location>
        <begin position="20"/>
        <end position="65"/>
    </location>
</feature>
<dbReference type="SMART" id="SM00318">
    <property type="entry name" value="SNc"/>
    <property type="match status" value="1"/>
</dbReference>
<dbReference type="InterPro" id="IPR016071">
    <property type="entry name" value="Staphylococal_nuclease_OB-fold"/>
</dbReference>
<gene>
    <name evidence="7" type="ORF">BT1A1_1393</name>
</gene>
<dbReference type="InterPro" id="IPR002071">
    <property type="entry name" value="Thermonucl_AS"/>
</dbReference>
<dbReference type="EMBL" id="CCRF01000044">
    <property type="protein sequence ID" value="CEE01222.1"/>
    <property type="molecule type" value="Genomic_DNA"/>
</dbReference>
<dbReference type="PANTHER" id="PTHR12302:SF3">
    <property type="entry name" value="SERINE_THREONINE-PROTEIN KINASE 31"/>
    <property type="match status" value="1"/>
</dbReference>
<evidence type="ECO:0000313" key="7">
    <source>
        <dbReference type="EMBL" id="CEE01222.1"/>
    </source>
</evidence>
<evidence type="ECO:0000256" key="1">
    <source>
        <dbReference type="ARBA" id="ARBA00022722"/>
    </source>
</evidence>
<evidence type="ECO:0000313" key="8">
    <source>
        <dbReference type="Proteomes" id="UP000040576"/>
    </source>
</evidence>
<protein>
    <submittedName>
        <fullName evidence="7">Nuclease (SNase domain-containing protein)</fullName>
    </submittedName>
</protein>